<sequence>MKEVITGIRLDDHAKELLDWELVKVADSGDSVVAIHVCRNSGNPFSFAFLNPSCFSSKCSVADSVSNEKIMLDGYLKDYEGLCSEKHCSSIERKFDQKKVILGITKHGSIRIILLR</sequence>
<comment type="caution">
    <text evidence="1">The sequence shown here is derived from an EMBL/GenBank/DDBJ whole genome shotgun (WGS) entry which is preliminary data.</text>
</comment>
<dbReference type="GO" id="GO:0016787">
    <property type="term" value="F:hydrolase activity"/>
    <property type="evidence" value="ECO:0007669"/>
    <property type="project" value="UniProtKB-KW"/>
</dbReference>
<keyword evidence="1" id="KW-0378">Hydrolase</keyword>
<dbReference type="Proteomes" id="UP000325081">
    <property type="component" value="Unassembled WGS sequence"/>
</dbReference>
<dbReference type="GO" id="GO:0016301">
    <property type="term" value="F:kinase activity"/>
    <property type="evidence" value="ECO:0007669"/>
    <property type="project" value="UniProtKB-KW"/>
</dbReference>
<keyword evidence="1" id="KW-0808">Transferase</keyword>
<name>A0A5A7RHF5_STRAF</name>
<feature type="non-terminal residue" evidence="1">
    <location>
        <position position="116"/>
    </location>
</feature>
<keyword evidence="1" id="KW-0418">Kinase</keyword>
<keyword evidence="2" id="KW-1185">Reference proteome</keyword>
<reference evidence="2" key="1">
    <citation type="journal article" date="2019" name="Curr. Biol.">
        <title>Genome Sequence of Striga asiatica Provides Insight into the Evolution of Plant Parasitism.</title>
        <authorList>
            <person name="Yoshida S."/>
            <person name="Kim S."/>
            <person name="Wafula E.K."/>
            <person name="Tanskanen J."/>
            <person name="Kim Y.M."/>
            <person name="Honaas L."/>
            <person name="Yang Z."/>
            <person name="Spallek T."/>
            <person name="Conn C.E."/>
            <person name="Ichihashi Y."/>
            <person name="Cheong K."/>
            <person name="Cui S."/>
            <person name="Der J.P."/>
            <person name="Gundlach H."/>
            <person name="Jiao Y."/>
            <person name="Hori C."/>
            <person name="Ishida J.K."/>
            <person name="Kasahara H."/>
            <person name="Kiba T."/>
            <person name="Kim M.S."/>
            <person name="Koo N."/>
            <person name="Laohavisit A."/>
            <person name="Lee Y.H."/>
            <person name="Lumba S."/>
            <person name="McCourt P."/>
            <person name="Mortimer J.C."/>
            <person name="Mutuku J.M."/>
            <person name="Nomura T."/>
            <person name="Sasaki-Sekimoto Y."/>
            <person name="Seto Y."/>
            <person name="Wang Y."/>
            <person name="Wakatake T."/>
            <person name="Sakakibara H."/>
            <person name="Demura T."/>
            <person name="Yamaguchi S."/>
            <person name="Yoneyama K."/>
            <person name="Manabe R.I."/>
            <person name="Nelson D.C."/>
            <person name="Schulman A.H."/>
            <person name="Timko M.P."/>
            <person name="dePamphilis C.W."/>
            <person name="Choi D."/>
            <person name="Shirasu K."/>
        </authorList>
    </citation>
    <scope>NUCLEOTIDE SEQUENCE [LARGE SCALE GENOMIC DNA]</scope>
    <source>
        <strain evidence="2">cv. UVA1</strain>
    </source>
</reference>
<gene>
    <name evidence="1" type="ORF">STAS_34300</name>
</gene>
<evidence type="ECO:0000313" key="1">
    <source>
        <dbReference type="EMBL" id="GER56571.1"/>
    </source>
</evidence>
<accession>A0A5A7RHF5</accession>
<proteinExistence type="predicted"/>
<dbReference type="OrthoDB" id="1728550at2759"/>
<evidence type="ECO:0000313" key="2">
    <source>
        <dbReference type="Proteomes" id="UP000325081"/>
    </source>
</evidence>
<dbReference type="EMBL" id="BKCP01012736">
    <property type="protein sequence ID" value="GER56571.1"/>
    <property type="molecule type" value="Genomic_DNA"/>
</dbReference>
<dbReference type="AlphaFoldDB" id="A0A5A7RHF5"/>
<organism evidence="1 2">
    <name type="scientific">Striga asiatica</name>
    <name type="common">Asiatic witchweed</name>
    <name type="synonym">Buchnera asiatica</name>
    <dbReference type="NCBI Taxonomy" id="4170"/>
    <lineage>
        <taxon>Eukaryota</taxon>
        <taxon>Viridiplantae</taxon>
        <taxon>Streptophyta</taxon>
        <taxon>Embryophyta</taxon>
        <taxon>Tracheophyta</taxon>
        <taxon>Spermatophyta</taxon>
        <taxon>Magnoliopsida</taxon>
        <taxon>eudicotyledons</taxon>
        <taxon>Gunneridae</taxon>
        <taxon>Pentapetalae</taxon>
        <taxon>asterids</taxon>
        <taxon>lamiids</taxon>
        <taxon>Lamiales</taxon>
        <taxon>Orobanchaceae</taxon>
        <taxon>Buchnereae</taxon>
        <taxon>Striga</taxon>
    </lineage>
</organism>
<protein>
    <submittedName>
        <fullName evidence="1">Protein kinase protein with adenine nucleotidealpha hydrolases-like domain</fullName>
    </submittedName>
</protein>